<dbReference type="GeneID" id="68286693"/>
<name>A0A9P3C6P7_9PEZI</name>
<dbReference type="OrthoDB" id="10484953at2759"/>
<evidence type="ECO:0000256" key="1">
    <source>
        <dbReference type="SAM" id="MobiDB-lite"/>
    </source>
</evidence>
<evidence type="ECO:0000313" key="2">
    <source>
        <dbReference type="EMBL" id="GIZ37677.1"/>
    </source>
</evidence>
<accession>A0A9P3C6P7</accession>
<dbReference type="EMBL" id="BOLY01000001">
    <property type="protein sequence ID" value="GIZ37677.1"/>
    <property type="molecule type" value="Genomic_DNA"/>
</dbReference>
<protein>
    <submittedName>
        <fullName evidence="2">Uncharacterized protein</fullName>
    </submittedName>
</protein>
<keyword evidence="3" id="KW-1185">Reference proteome</keyword>
<comment type="caution">
    <text evidence="2">The sequence shown here is derived from an EMBL/GenBank/DDBJ whole genome shotgun (WGS) entry which is preliminary data.</text>
</comment>
<feature type="compositionally biased region" description="Basic and acidic residues" evidence="1">
    <location>
        <begin position="53"/>
        <end position="64"/>
    </location>
</feature>
<dbReference type="AlphaFoldDB" id="A0A9P3C6P7"/>
<feature type="region of interest" description="Disordered" evidence="1">
    <location>
        <begin position="52"/>
        <end position="77"/>
    </location>
</feature>
<proteinExistence type="predicted"/>
<sequence>MAASKNIKSVFFVNIYPDRDGLRDDDLKQRLDQMKEFIGLHNRFLMNRGTSQTEEKLRSGELHRPMRSRMSSEGAVTPRKLLARTGSNRRNENLNVPKSELQRKLLSIMLSEWFDPNSIYDKFGPFLTALSDSLSQLSSSPRKDMDITVLFTWVSGDWMEIKTTTRMVSFRPENRLIDSIANAQSPTNAEITFEHTLPKEEHLPAVNNYDLVA</sequence>
<gene>
    <name evidence="2" type="ORF">CKM354_000111800</name>
</gene>
<dbReference type="Proteomes" id="UP000825890">
    <property type="component" value="Unassembled WGS sequence"/>
</dbReference>
<dbReference type="RefSeq" id="XP_044652164.1">
    <property type="nucleotide sequence ID" value="XM_044796229.1"/>
</dbReference>
<reference evidence="2 3" key="1">
    <citation type="submission" date="2021-01" db="EMBL/GenBank/DDBJ databases">
        <title>Cercospora kikuchii MAFF 305040 whole genome shotgun sequence.</title>
        <authorList>
            <person name="Kashiwa T."/>
            <person name="Suzuki T."/>
        </authorList>
    </citation>
    <scope>NUCLEOTIDE SEQUENCE [LARGE SCALE GENOMIC DNA]</scope>
    <source>
        <strain evidence="2 3">MAFF 305040</strain>
    </source>
</reference>
<organism evidence="2 3">
    <name type="scientific">Cercospora kikuchii</name>
    <dbReference type="NCBI Taxonomy" id="84275"/>
    <lineage>
        <taxon>Eukaryota</taxon>
        <taxon>Fungi</taxon>
        <taxon>Dikarya</taxon>
        <taxon>Ascomycota</taxon>
        <taxon>Pezizomycotina</taxon>
        <taxon>Dothideomycetes</taxon>
        <taxon>Dothideomycetidae</taxon>
        <taxon>Mycosphaerellales</taxon>
        <taxon>Mycosphaerellaceae</taxon>
        <taxon>Cercospora</taxon>
    </lineage>
</organism>
<evidence type="ECO:0000313" key="3">
    <source>
        <dbReference type="Proteomes" id="UP000825890"/>
    </source>
</evidence>